<accession>A0A1T4TJL9</accession>
<protein>
    <submittedName>
        <fullName evidence="1">Uncharacterized protein</fullName>
    </submittedName>
</protein>
<sequence>MTTVVTLNAQERANQAARTTARRENLYGEFIEESSKLYTDALVHELGDMSKFVRLYALQSKLRLFASATVLSQADVVLQRIMETYLNPQKDLQVILNGPTARDMDILRSFSEACRRDLNG</sequence>
<evidence type="ECO:0000313" key="1">
    <source>
        <dbReference type="EMBL" id="SKA40461.1"/>
    </source>
</evidence>
<dbReference type="AlphaFoldDB" id="A0A1T4TJL9"/>
<reference evidence="2" key="1">
    <citation type="submission" date="2017-02" db="EMBL/GenBank/DDBJ databases">
        <authorList>
            <person name="Varghese N."/>
            <person name="Submissions S."/>
        </authorList>
    </citation>
    <scope>NUCLEOTIDE SEQUENCE [LARGE SCALE GENOMIC DNA]</scope>
    <source>
        <strain evidence="2">ATCC 27094</strain>
    </source>
</reference>
<dbReference type="EMBL" id="FUWJ01000019">
    <property type="protein sequence ID" value="SKA40461.1"/>
    <property type="molecule type" value="Genomic_DNA"/>
</dbReference>
<organism evidence="1 2">
    <name type="scientific">Enhydrobacter aerosaccus</name>
    <dbReference type="NCBI Taxonomy" id="225324"/>
    <lineage>
        <taxon>Bacteria</taxon>
        <taxon>Pseudomonadati</taxon>
        <taxon>Pseudomonadota</taxon>
        <taxon>Alphaproteobacteria</taxon>
        <taxon>Hyphomicrobiales</taxon>
        <taxon>Enhydrobacter</taxon>
    </lineage>
</organism>
<evidence type="ECO:0000313" key="2">
    <source>
        <dbReference type="Proteomes" id="UP000190092"/>
    </source>
</evidence>
<gene>
    <name evidence="1" type="ORF">SAMN02745126_06359</name>
</gene>
<dbReference type="Proteomes" id="UP000190092">
    <property type="component" value="Unassembled WGS sequence"/>
</dbReference>
<dbReference type="RefSeq" id="WP_218191403.1">
    <property type="nucleotide sequence ID" value="NZ_FUWJ01000019.1"/>
</dbReference>
<keyword evidence="2" id="KW-1185">Reference proteome</keyword>
<name>A0A1T4TJL9_9HYPH</name>
<proteinExistence type="predicted"/>
<dbReference type="STRING" id="225324.SAMN02745126_06359"/>